<protein>
    <recommendedName>
        <fullName evidence="9">C2H2-type domain-containing protein</fullName>
    </recommendedName>
</protein>
<dbReference type="InterPro" id="IPR036236">
    <property type="entry name" value="Znf_C2H2_sf"/>
</dbReference>
<dbReference type="PANTHER" id="PTHR24376:SF235">
    <property type="entry name" value="C2H2-TYPE DOMAIN-CONTAINING PROTEIN"/>
    <property type="match status" value="1"/>
</dbReference>
<keyword evidence="6" id="KW-0539">Nucleus</keyword>
<dbReference type="SUPFAM" id="SSF57667">
    <property type="entry name" value="beta-beta-alpha zinc fingers"/>
    <property type="match status" value="3"/>
</dbReference>
<dbReference type="PROSITE" id="PS50157">
    <property type="entry name" value="ZINC_FINGER_C2H2_2"/>
    <property type="match status" value="5"/>
</dbReference>
<comment type="caution">
    <text evidence="10">The sequence shown here is derived from an EMBL/GenBank/DDBJ whole genome shotgun (WGS) entry which is preliminary data.</text>
</comment>
<keyword evidence="2" id="KW-0479">Metal-binding</keyword>
<proteinExistence type="predicted"/>
<dbReference type="InterPro" id="IPR013087">
    <property type="entry name" value="Znf_C2H2_type"/>
</dbReference>
<feature type="compositionally biased region" description="Basic and acidic residues" evidence="8">
    <location>
        <begin position="358"/>
        <end position="368"/>
    </location>
</feature>
<evidence type="ECO:0000256" key="1">
    <source>
        <dbReference type="ARBA" id="ARBA00004123"/>
    </source>
</evidence>
<feature type="region of interest" description="Disordered" evidence="8">
    <location>
        <begin position="354"/>
        <end position="414"/>
    </location>
</feature>
<keyword evidence="4 7" id="KW-0863">Zinc-finger</keyword>
<evidence type="ECO:0000259" key="9">
    <source>
        <dbReference type="PROSITE" id="PS50157"/>
    </source>
</evidence>
<feature type="domain" description="C2H2-type" evidence="9">
    <location>
        <begin position="186"/>
        <end position="213"/>
    </location>
</feature>
<dbReference type="EMBL" id="JAVFWL010000002">
    <property type="protein sequence ID" value="KAK6734299.1"/>
    <property type="molecule type" value="Genomic_DNA"/>
</dbReference>
<dbReference type="Gene3D" id="3.30.160.60">
    <property type="entry name" value="Classic Zinc Finger"/>
    <property type="match status" value="5"/>
</dbReference>
<evidence type="ECO:0000256" key="7">
    <source>
        <dbReference type="PROSITE-ProRule" id="PRU00042"/>
    </source>
</evidence>
<feature type="domain" description="C2H2-type" evidence="9">
    <location>
        <begin position="518"/>
        <end position="545"/>
    </location>
</feature>
<keyword evidence="5" id="KW-0862">Zinc</keyword>
<keyword evidence="11" id="KW-1185">Reference proteome</keyword>
<accession>A0ABR1C704</accession>
<evidence type="ECO:0000256" key="2">
    <source>
        <dbReference type="ARBA" id="ARBA00022723"/>
    </source>
</evidence>
<feature type="compositionally biased region" description="Acidic residues" evidence="8">
    <location>
        <begin position="120"/>
        <end position="149"/>
    </location>
</feature>
<gene>
    <name evidence="10" type="primary">Necator_chrII.g5632</name>
    <name evidence="10" type="ORF">RB195_017839</name>
</gene>
<evidence type="ECO:0000313" key="10">
    <source>
        <dbReference type="EMBL" id="KAK6734299.1"/>
    </source>
</evidence>
<dbReference type="PROSITE" id="PS00028">
    <property type="entry name" value="ZINC_FINGER_C2H2_1"/>
    <property type="match status" value="5"/>
</dbReference>
<dbReference type="InterPro" id="IPR046341">
    <property type="entry name" value="SET_dom_sf"/>
</dbReference>
<reference evidence="10 11" key="1">
    <citation type="submission" date="2023-08" db="EMBL/GenBank/DDBJ databases">
        <title>A Necator americanus chromosomal reference genome.</title>
        <authorList>
            <person name="Ilik V."/>
            <person name="Petrzelkova K.J."/>
            <person name="Pardy F."/>
            <person name="Fuh T."/>
            <person name="Niatou-Singa F.S."/>
            <person name="Gouil Q."/>
            <person name="Baker L."/>
            <person name="Ritchie M.E."/>
            <person name="Jex A.R."/>
            <person name="Gazzola D."/>
            <person name="Li H."/>
            <person name="Toshio Fujiwara R."/>
            <person name="Zhan B."/>
            <person name="Aroian R.V."/>
            <person name="Pafco B."/>
            <person name="Schwarz E.M."/>
        </authorList>
    </citation>
    <scope>NUCLEOTIDE SEQUENCE [LARGE SCALE GENOMIC DNA]</scope>
    <source>
        <strain evidence="10 11">Aroian</strain>
        <tissue evidence="10">Whole animal</tissue>
    </source>
</reference>
<feature type="domain" description="C2H2-type" evidence="9">
    <location>
        <begin position="489"/>
        <end position="517"/>
    </location>
</feature>
<feature type="domain" description="C2H2-type" evidence="9">
    <location>
        <begin position="461"/>
        <end position="488"/>
    </location>
</feature>
<evidence type="ECO:0000256" key="6">
    <source>
        <dbReference type="ARBA" id="ARBA00023242"/>
    </source>
</evidence>
<sequence>MVDESTKYHQRNDDGSHGYGSIMSIDGEFLRNVEVKTDERFGNSLSALSIIRSGKLIGVIDKEATNDPNALLILNLIKEAEDRNQANITLRQIDNRTYLQTSRDIASGERLLMQRYTESVTEDEEEEEEDDGEQEVDGGNGDEEEEEVDIGMKEERLSTEVVATPNESREHGELEPGQLTPEGQAHKCSLCPKSFSSASGLKQHSHIHCSSKPFRCHICNKAYTQFSNLCRHRRVHLDGWQCPLCQQSLPSHNALVKHRPLCEMASALYKPLLPHLPIPGISTQIIPTYWPHLLHIATQMPSVPIGMYGPMDAFKMMNHSSDVESSPQSRIADRANSTAMEVISLFRHHRQCHCSGHASEHSPNERKGSPCSEAEVSPLDLTTKREERKSESESNDSGNEDENEIQSFTKPTESNQACITSTMNPFSSSAFLSLLQRPFPYSATPSFGVSSQVAKATKDRYTCKFCQKVFPRSANLTRHLRTHTGEQPYKCQYCERSFSISSNLQRHVRNIHNKERPFRCPRCDRCFGQQTNLDRHLKKHDASPDLPLATMLKI</sequence>
<feature type="compositionally biased region" description="Basic and acidic residues" evidence="8">
    <location>
        <begin position="382"/>
        <end position="392"/>
    </location>
</feature>
<organism evidence="10 11">
    <name type="scientific">Necator americanus</name>
    <name type="common">Human hookworm</name>
    <dbReference type="NCBI Taxonomy" id="51031"/>
    <lineage>
        <taxon>Eukaryota</taxon>
        <taxon>Metazoa</taxon>
        <taxon>Ecdysozoa</taxon>
        <taxon>Nematoda</taxon>
        <taxon>Chromadorea</taxon>
        <taxon>Rhabditida</taxon>
        <taxon>Rhabditina</taxon>
        <taxon>Rhabditomorpha</taxon>
        <taxon>Strongyloidea</taxon>
        <taxon>Ancylostomatidae</taxon>
        <taxon>Bunostominae</taxon>
        <taxon>Necator</taxon>
    </lineage>
</organism>
<comment type="subcellular location">
    <subcellularLocation>
        <location evidence="1">Nucleus</location>
    </subcellularLocation>
</comment>
<dbReference type="SMART" id="SM00355">
    <property type="entry name" value="ZnF_C2H2"/>
    <property type="match status" value="6"/>
</dbReference>
<evidence type="ECO:0000313" key="11">
    <source>
        <dbReference type="Proteomes" id="UP001303046"/>
    </source>
</evidence>
<feature type="domain" description="C2H2-type" evidence="9">
    <location>
        <begin position="214"/>
        <end position="236"/>
    </location>
</feature>
<dbReference type="Pfam" id="PF00096">
    <property type="entry name" value="zf-C2H2"/>
    <property type="match status" value="5"/>
</dbReference>
<feature type="compositionally biased region" description="Polar residues" evidence="8">
    <location>
        <begin position="405"/>
        <end position="414"/>
    </location>
</feature>
<dbReference type="PANTHER" id="PTHR24376">
    <property type="entry name" value="ZINC FINGER PROTEIN"/>
    <property type="match status" value="1"/>
</dbReference>
<keyword evidence="3" id="KW-0677">Repeat</keyword>
<feature type="region of interest" description="Disordered" evidence="8">
    <location>
        <begin position="117"/>
        <end position="185"/>
    </location>
</feature>
<evidence type="ECO:0000256" key="4">
    <source>
        <dbReference type="ARBA" id="ARBA00022771"/>
    </source>
</evidence>
<dbReference type="Proteomes" id="UP001303046">
    <property type="component" value="Unassembled WGS sequence"/>
</dbReference>
<evidence type="ECO:0000256" key="5">
    <source>
        <dbReference type="ARBA" id="ARBA00022833"/>
    </source>
</evidence>
<evidence type="ECO:0000256" key="3">
    <source>
        <dbReference type="ARBA" id="ARBA00022737"/>
    </source>
</evidence>
<evidence type="ECO:0000256" key="8">
    <source>
        <dbReference type="SAM" id="MobiDB-lite"/>
    </source>
</evidence>
<name>A0ABR1C704_NECAM</name>
<dbReference type="Gene3D" id="2.170.270.10">
    <property type="entry name" value="SET domain"/>
    <property type="match status" value="1"/>
</dbReference>